<accession>A0ACC2M6V7</accession>
<dbReference type="EMBL" id="CM056813">
    <property type="protein sequence ID" value="KAJ8641390.1"/>
    <property type="molecule type" value="Genomic_DNA"/>
</dbReference>
<reference evidence="1 2" key="1">
    <citation type="journal article" date="2022" name="Hortic Res">
        <title>A haplotype resolved chromosomal level avocado genome allows analysis of novel avocado genes.</title>
        <authorList>
            <person name="Nath O."/>
            <person name="Fletcher S.J."/>
            <person name="Hayward A."/>
            <person name="Shaw L.M."/>
            <person name="Masouleh A.K."/>
            <person name="Furtado A."/>
            <person name="Henry R.J."/>
            <person name="Mitter N."/>
        </authorList>
    </citation>
    <scope>NUCLEOTIDE SEQUENCE [LARGE SCALE GENOMIC DNA]</scope>
    <source>
        <strain evidence="2">cv. Hass</strain>
    </source>
</reference>
<evidence type="ECO:0000313" key="1">
    <source>
        <dbReference type="EMBL" id="KAJ8641390.1"/>
    </source>
</evidence>
<gene>
    <name evidence="1" type="ORF">MRB53_018084</name>
</gene>
<evidence type="ECO:0000313" key="2">
    <source>
        <dbReference type="Proteomes" id="UP001234297"/>
    </source>
</evidence>
<dbReference type="Proteomes" id="UP001234297">
    <property type="component" value="Chromosome 5"/>
</dbReference>
<sequence length="82" mass="9135">MNGRVFVLIFFFWALLAIITPTLVLWSASAKPSLGTIDERTIDIKVKRMMSYIEKSYSRRVLRPQSPVAEAPAPAPSPDTGL</sequence>
<name>A0ACC2M6V7_PERAE</name>
<comment type="caution">
    <text evidence="1">The sequence shown here is derived from an EMBL/GenBank/DDBJ whole genome shotgun (WGS) entry which is preliminary data.</text>
</comment>
<proteinExistence type="predicted"/>
<protein>
    <submittedName>
        <fullName evidence="1">Uncharacterized protein</fullName>
    </submittedName>
</protein>
<keyword evidence="2" id="KW-1185">Reference proteome</keyword>
<organism evidence="1 2">
    <name type="scientific">Persea americana</name>
    <name type="common">Avocado</name>
    <dbReference type="NCBI Taxonomy" id="3435"/>
    <lineage>
        <taxon>Eukaryota</taxon>
        <taxon>Viridiplantae</taxon>
        <taxon>Streptophyta</taxon>
        <taxon>Embryophyta</taxon>
        <taxon>Tracheophyta</taxon>
        <taxon>Spermatophyta</taxon>
        <taxon>Magnoliopsida</taxon>
        <taxon>Magnoliidae</taxon>
        <taxon>Laurales</taxon>
        <taxon>Lauraceae</taxon>
        <taxon>Persea</taxon>
    </lineage>
</organism>